<feature type="transmembrane region" description="Helical" evidence="13">
    <location>
        <begin position="235"/>
        <end position="256"/>
    </location>
</feature>
<dbReference type="GO" id="GO:0046872">
    <property type="term" value="F:metal ion binding"/>
    <property type="evidence" value="ECO:0007669"/>
    <property type="project" value="UniProtKB-KW"/>
</dbReference>
<keyword evidence="5 14" id="KW-0732">Signal</keyword>
<feature type="binding site" description="axial binding residue" evidence="11">
    <location>
        <position position="204"/>
    </location>
    <ligand>
        <name>heme b</name>
        <dbReference type="ChEBI" id="CHEBI:60344"/>
        <label>1</label>
    </ligand>
    <ligandPart>
        <name>Fe</name>
        <dbReference type="ChEBI" id="CHEBI:18248"/>
    </ligandPart>
</feature>
<keyword evidence="6 10" id="KW-0249">Electron transport</keyword>
<accession>A0A162BAQ5</accession>
<dbReference type="PROSITE" id="PS50939">
    <property type="entry name" value="CYTOCHROME_B561"/>
    <property type="match status" value="1"/>
</dbReference>
<reference evidence="18" key="2">
    <citation type="submission" date="2022-03" db="EMBL/GenBank/DDBJ databases">
        <title>Draft title - Genomic analysis of global carrot germplasm unveils the trajectory of domestication and the origin of high carotenoid orange carrot.</title>
        <authorList>
            <person name="Iorizzo M."/>
            <person name="Ellison S."/>
            <person name="Senalik D."/>
            <person name="Macko-Podgorni A."/>
            <person name="Grzebelus D."/>
            <person name="Bostan H."/>
            <person name="Rolling W."/>
            <person name="Curaba J."/>
            <person name="Simon P."/>
        </authorList>
    </citation>
    <scope>NUCLEOTIDE SEQUENCE</scope>
    <source>
        <tissue evidence="18">Leaf</tissue>
    </source>
</reference>
<keyword evidence="2 10" id="KW-0813">Transport</keyword>
<name>A0A162BAQ5_DAUCS</name>
<dbReference type="AlphaFoldDB" id="A0A162BAQ5"/>
<comment type="cofactor">
    <cofactor evidence="10">
        <name>heme b</name>
        <dbReference type="ChEBI" id="CHEBI:60344"/>
    </cofactor>
    <text evidence="10">Binds 2 heme b groups non-covalently.</text>
</comment>
<feature type="domain" description="DOMON" evidence="15">
    <location>
        <begin position="45"/>
        <end position="163"/>
    </location>
</feature>
<reference evidence="17" key="1">
    <citation type="journal article" date="2016" name="Nat. Genet.">
        <title>A high-quality carrot genome assembly provides new insights into carotenoid accumulation and asterid genome evolution.</title>
        <authorList>
            <person name="Iorizzo M."/>
            <person name="Ellison S."/>
            <person name="Senalik D."/>
            <person name="Zeng P."/>
            <person name="Satapoomin P."/>
            <person name="Huang J."/>
            <person name="Bowman M."/>
            <person name="Iovene M."/>
            <person name="Sanseverino W."/>
            <person name="Cavagnaro P."/>
            <person name="Yildiz M."/>
            <person name="Macko-Podgorni A."/>
            <person name="Moranska E."/>
            <person name="Grzebelus E."/>
            <person name="Grzebelus D."/>
            <person name="Ashrafi H."/>
            <person name="Zheng Z."/>
            <person name="Cheng S."/>
            <person name="Spooner D."/>
            <person name="Van Deynze A."/>
            <person name="Simon P."/>
        </authorList>
    </citation>
    <scope>NUCLEOTIDE SEQUENCE [LARGE SCALE GENOMIC DNA]</scope>
    <source>
        <tissue evidence="17">Leaf</tissue>
    </source>
</reference>
<dbReference type="PROSITE" id="PS50836">
    <property type="entry name" value="DOMON"/>
    <property type="match status" value="1"/>
</dbReference>
<evidence type="ECO:0000256" key="5">
    <source>
        <dbReference type="ARBA" id="ARBA00022729"/>
    </source>
</evidence>
<evidence type="ECO:0000256" key="8">
    <source>
        <dbReference type="ARBA" id="ARBA00023136"/>
    </source>
</evidence>
<dbReference type="STRING" id="79200.A0A162BAQ5"/>
<evidence type="ECO:0000256" key="7">
    <source>
        <dbReference type="ARBA" id="ARBA00022989"/>
    </source>
</evidence>
<dbReference type="EMBL" id="CP093343">
    <property type="protein sequence ID" value="WOG85989.1"/>
    <property type="molecule type" value="Genomic_DNA"/>
</dbReference>
<dbReference type="KEGG" id="dcr:108204345"/>
<keyword evidence="11" id="KW-0408">Iron</keyword>
<proteinExistence type="predicted"/>
<evidence type="ECO:0000256" key="12">
    <source>
        <dbReference type="SAM" id="MobiDB-lite"/>
    </source>
</evidence>
<evidence type="ECO:0000256" key="1">
    <source>
        <dbReference type="ARBA" id="ARBA00004141"/>
    </source>
</evidence>
<dbReference type="FunFam" id="1.20.120.1770:FF:000007">
    <property type="entry name" value="Cytochrome b561 and DOMON domain-containing protein"/>
    <property type="match status" value="1"/>
</dbReference>
<dbReference type="CDD" id="cd08760">
    <property type="entry name" value="Cyt_b561_FRRS1_like"/>
    <property type="match status" value="1"/>
</dbReference>
<evidence type="ECO:0000256" key="10">
    <source>
        <dbReference type="PIRNR" id="PIRNR037471"/>
    </source>
</evidence>
<comment type="subcellular location">
    <subcellularLocation>
        <location evidence="1">Membrane</location>
        <topology evidence="1">Multi-pass membrane protein</topology>
    </subcellularLocation>
</comment>
<dbReference type="PANTHER" id="PTHR23130:SF195">
    <property type="entry name" value="CYTOCHROME B561 AND DOMON DOMAIN-CONTAINING PROTEIN"/>
    <property type="match status" value="1"/>
</dbReference>
<keyword evidence="19" id="KW-1185">Reference proteome</keyword>
<evidence type="ECO:0000256" key="6">
    <source>
        <dbReference type="ARBA" id="ARBA00022982"/>
    </source>
</evidence>
<feature type="transmembrane region" description="Helical" evidence="13">
    <location>
        <begin position="307"/>
        <end position="328"/>
    </location>
</feature>
<evidence type="ECO:0000313" key="19">
    <source>
        <dbReference type="Proteomes" id="UP000077755"/>
    </source>
</evidence>
<feature type="domain" description="Cytochrome b561" evidence="16">
    <location>
        <begin position="164"/>
        <end position="364"/>
    </location>
</feature>
<evidence type="ECO:0000256" key="3">
    <source>
        <dbReference type="ARBA" id="ARBA00022692"/>
    </source>
</evidence>
<feature type="binding site" description="axial binding residue" evidence="11">
    <location>
        <position position="273"/>
    </location>
    <ligand>
        <name>heme b</name>
        <dbReference type="ChEBI" id="CHEBI:60344"/>
        <label>1</label>
    </ligand>
    <ligandPart>
        <name>Fe</name>
        <dbReference type="ChEBI" id="CHEBI:18248"/>
    </ligandPart>
</feature>
<evidence type="ECO:0000313" key="17">
    <source>
        <dbReference type="EMBL" id="KZN12103.1"/>
    </source>
</evidence>
<dbReference type="EMBL" id="LNRQ01000001">
    <property type="protein sequence ID" value="KZN12103.1"/>
    <property type="molecule type" value="Genomic_DNA"/>
</dbReference>
<dbReference type="Pfam" id="PF04526">
    <property type="entry name" value="DUF568"/>
    <property type="match status" value="1"/>
</dbReference>
<dbReference type="OrthoDB" id="2419613at2759"/>
<dbReference type="PIRSF" id="PIRSF037471">
    <property type="entry name" value="UCP037471"/>
    <property type="match status" value="1"/>
</dbReference>
<organism evidence="17">
    <name type="scientific">Daucus carota subsp. sativus</name>
    <name type="common">Carrot</name>
    <dbReference type="NCBI Taxonomy" id="79200"/>
    <lineage>
        <taxon>Eukaryota</taxon>
        <taxon>Viridiplantae</taxon>
        <taxon>Streptophyta</taxon>
        <taxon>Embryophyta</taxon>
        <taxon>Tracheophyta</taxon>
        <taxon>Spermatophyta</taxon>
        <taxon>Magnoliopsida</taxon>
        <taxon>eudicotyledons</taxon>
        <taxon>Gunneridae</taxon>
        <taxon>Pentapetalae</taxon>
        <taxon>asterids</taxon>
        <taxon>campanulids</taxon>
        <taxon>Apiales</taxon>
        <taxon>Apiaceae</taxon>
        <taxon>Apioideae</taxon>
        <taxon>Scandiceae</taxon>
        <taxon>Daucinae</taxon>
        <taxon>Daucus</taxon>
        <taxon>Daucus sect. Daucus</taxon>
    </lineage>
</organism>
<dbReference type="Gramene" id="KZN12103">
    <property type="protein sequence ID" value="KZN12103"/>
    <property type="gene ID" value="DCAR_004759"/>
</dbReference>
<dbReference type="Pfam" id="PF03188">
    <property type="entry name" value="Cytochrom_B561"/>
    <property type="match status" value="1"/>
</dbReference>
<dbReference type="SMART" id="SM00665">
    <property type="entry name" value="B561"/>
    <property type="match status" value="1"/>
</dbReference>
<feature type="signal peptide" evidence="14">
    <location>
        <begin position="1"/>
        <end position="22"/>
    </location>
</feature>
<keyword evidence="4 11" id="KW-0479">Metal-binding</keyword>
<evidence type="ECO:0000256" key="13">
    <source>
        <dbReference type="SAM" id="Phobius"/>
    </source>
</evidence>
<gene>
    <name evidence="17" type="ORF">DCAR_004759</name>
    <name evidence="18" type="ORF">DCAR_0105183</name>
</gene>
<feature type="transmembrane region" description="Helical" evidence="13">
    <location>
        <begin position="276"/>
        <end position="295"/>
    </location>
</feature>
<feature type="region of interest" description="Disordered" evidence="12">
    <location>
        <begin position="177"/>
        <end position="198"/>
    </location>
</feature>
<sequence>MALTQLSILLLFSLSLLSPSQSLTCTSQKFTNNKIYQHCNDLPQLNSYLHYTYDATKSSLSIAFVATPPKPDGWVAWAINPTATGMVGSQALIGFKNPDGSVAVKTYNITSYGPIAESKLSFEVTQKSGEFSDGVFKIFATLALPEMGKLNQVWQVGASVTGGVPDKHDFQPANLNSKGTLDLASGQSSATGGGGDRHRKKNIHGVLNAVSWGILFPLGIIIARYMSVFPSADPAWFYLHVFCQVSAYAVGVAGWGTGLKLGSQSKGVKYSSHRNIGIALFVLATVQIFALFLRPEKDHKYRLHWRIYHHGLGYAIVILSIINVFKGLDILDPEEKWKRAYIGVIIALGVIAVILEAITWIMVSKRKSRSSTKPYNGEHNGDGRQQPLSQ</sequence>
<protein>
    <recommendedName>
        <fullName evidence="10">Cytochrome b561 and DOMON domain-containing protein</fullName>
    </recommendedName>
</protein>
<dbReference type="Proteomes" id="UP000077755">
    <property type="component" value="Chromosome 1"/>
</dbReference>
<feature type="binding site" description="axial binding residue" evidence="11">
    <location>
        <position position="240"/>
    </location>
    <ligand>
        <name>heme b</name>
        <dbReference type="ChEBI" id="CHEBI:60344"/>
        <label>1</label>
    </ligand>
    <ligandPart>
        <name>Fe</name>
        <dbReference type="ChEBI" id="CHEBI:18248"/>
    </ligandPart>
</feature>
<feature type="region of interest" description="Disordered" evidence="12">
    <location>
        <begin position="370"/>
        <end position="390"/>
    </location>
</feature>
<feature type="transmembrane region" description="Helical" evidence="13">
    <location>
        <begin position="340"/>
        <end position="363"/>
    </location>
</feature>
<evidence type="ECO:0000259" key="16">
    <source>
        <dbReference type="PROSITE" id="PS50939"/>
    </source>
</evidence>
<keyword evidence="8 10" id="KW-0472">Membrane</keyword>
<dbReference type="InterPro" id="IPR005018">
    <property type="entry name" value="DOMON_domain"/>
</dbReference>
<evidence type="ECO:0000256" key="4">
    <source>
        <dbReference type="ARBA" id="ARBA00022723"/>
    </source>
</evidence>
<dbReference type="CDD" id="cd09629">
    <property type="entry name" value="DOMON_CIL1_like"/>
    <property type="match status" value="1"/>
</dbReference>
<evidence type="ECO:0000256" key="14">
    <source>
        <dbReference type="SAM" id="SignalP"/>
    </source>
</evidence>
<dbReference type="InterPro" id="IPR045265">
    <property type="entry name" value="AIR12_DOMON"/>
</dbReference>
<keyword evidence="7 13" id="KW-1133">Transmembrane helix</keyword>
<keyword evidence="3 13" id="KW-0812">Transmembrane</keyword>
<dbReference type="InterPro" id="IPR006593">
    <property type="entry name" value="Cyt_b561/ferric_Rdtase_TM"/>
</dbReference>
<evidence type="ECO:0000256" key="11">
    <source>
        <dbReference type="PIRSR" id="PIRSR037471-1"/>
    </source>
</evidence>
<evidence type="ECO:0000256" key="2">
    <source>
        <dbReference type="ARBA" id="ARBA00022448"/>
    </source>
</evidence>
<dbReference type="GO" id="GO:0016020">
    <property type="term" value="C:membrane"/>
    <property type="evidence" value="ECO:0007669"/>
    <property type="project" value="UniProtKB-SubCell"/>
</dbReference>
<feature type="chain" id="PRO_5007831785" description="Cytochrome b561 and DOMON domain-containing protein" evidence="14">
    <location>
        <begin position="23"/>
        <end position="390"/>
    </location>
</feature>
<dbReference type="PANTHER" id="PTHR23130">
    <property type="entry name" value="CYTOCHROME B561 AND DOMON DOMAIN-CONTAINING PROTEIN"/>
    <property type="match status" value="1"/>
</dbReference>
<dbReference type="Gene3D" id="1.20.120.1770">
    <property type="match status" value="1"/>
</dbReference>
<dbReference type="OMA" id="CQCSAYV"/>
<feature type="binding site" description="axial binding residue" evidence="11">
    <location>
        <position position="309"/>
    </location>
    <ligand>
        <name>heme b</name>
        <dbReference type="ChEBI" id="CHEBI:60344"/>
        <label>1</label>
    </ligand>
    <ligandPart>
        <name>Fe</name>
        <dbReference type="ChEBI" id="CHEBI:18248"/>
    </ligandPart>
</feature>
<evidence type="ECO:0000256" key="9">
    <source>
        <dbReference type="ARBA" id="ARBA00053871"/>
    </source>
</evidence>
<dbReference type="InterPro" id="IPR017214">
    <property type="entry name" value="UCP037471"/>
</dbReference>
<comment type="function">
    <text evidence="9">May act as a catecholamine-responsive trans-membrane electron transporter.</text>
</comment>
<evidence type="ECO:0000313" key="18">
    <source>
        <dbReference type="EMBL" id="WOG85989.1"/>
    </source>
</evidence>
<feature type="transmembrane region" description="Helical" evidence="13">
    <location>
        <begin position="205"/>
        <end position="223"/>
    </location>
</feature>
<evidence type="ECO:0000259" key="15">
    <source>
        <dbReference type="PROSITE" id="PS50836"/>
    </source>
</evidence>